<dbReference type="Proteomes" id="UP001596298">
    <property type="component" value="Unassembled WGS sequence"/>
</dbReference>
<gene>
    <name evidence="1" type="ORF">ACFQDH_04620</name>
</gene>
<organism evidence="1 2">
    <name type="scientific">Flexivirga alba</name>
    <dbReference type="NCBI Taxonomy" id="702742"/>
    <lineage>
        <taxon>Bacteria</taxon>
        <taxon>Bacillati</taxon>
        <taxon>Actinomycetota</taxon>
        <taxon>Actinomycetes</taxon>
        <taxon>Micrococcales</taxon>
        <taxon>Dermacoccaceae</taxon>
        <taxon>Flexivirga</taxon>
    </lineage>
</organism>
<protein>
    <submittedName>
        <fullName evidence="1">Uncharacterized protein</fullName>
    </submittedName>
</protein>
<dbReference type="EMBL" id="JBHSWH010000001">
    <property type="protein sequence ID" value="MFC6704569.1"/>
    <property type="molecule type" value="Genomic_DNA"/>
</dbReference>
<reference evidence="2" key="1">
    <citation type="journal article" date="2019" name="Int. J. Syst. Evol. Microbiol.">
        <title>The Global Catalogue of Microorganisms (GCM) 10K type strain sequencing project: providing services to taxonomists for standard genome sequencing and annotation.</title>
        <authorList>
            <consortium name="The Broad Institute Genomics Platform"/>
            <consortium name="The Broad Institute Genome Sequencing Center for Infectious Disease"/>
            <person name="Wu L."/>
            <person name="Ma J."/>
        </authorList>
    </citation>
    <scope>NUCLEOTIDE SEQUENCE [LARGE SCALE GENOMIC DNA]</scope>
    <source>
        <strain evidence="2">CCUG 58127</strain>
    </source>
</reference>
<dbReference type="RefSeq" id="WP_382398919.1">
    <property type="nucleotide sequence ID" value="NZ_JBHSWH010000001.1"/>
</dbReference>
<comment type="caution">
    <text evidence="1">The sequence shown here is derived from an EMBL/GenBank/DDBJ whole genome shotgun (WGS) entry which is preliminary data.</text>
</comment>
<evidence type="ECO:0000313" key="2">
    <source>
        <dbReference type="Proteomes" id="UP001596298"/>
    </source>
</evidence>
<evidence type="ECO:0000313" key="1">
    <source>
        <dbReference type="EMBL" id="MFC6704569.1"/>
    </source>
</evidence>
<keyword evidence="2" id="KW-1185">Reference proteome</keyword>
<name>A0ABW2AD57_9MICO</name>
<sequence length="222" mass="24745">MTMAKLTRRQIAELQRIRDDLEREPDAGRLPATDDAASRAVLGAWLAGVITSKGWTDTSVFDLVEQAREAEDDFVAHAYVERVVAAVMSDRDQMMRRCGEANVAVREHCRERGYQVSGCKPGRAGYRTWKIAVPGRIGEVDLELDGDVCLLTFPGGFSWPEYGYTSGDAREALEDQLRLLDAYAAPTTRMVLRKRVLGRSRSELHFSDGTVLGRHGGKRAWS</sequence>
<proteinExistence type="predicted"/>
<accession>A0ABW2AD57</accession>